<evidence type="ECO:0000313" key="8">
    <source>
        <dbReference type="Proteomes" id="UP000649739"/>
    </source>
</evidence>
<keyword evidence="2 5" id="KW-0812">Transmembrane</keyword>
<accession>A0A8J3F7Z6</accession>
<dbReference type="InterPro" id="IPR011701">
    <property type="entry name" value="MFS"/>
</dbReference>
<dbReference type="EMBL" id="BMQB01000001">
    <property type="protein sequence ID" value="GGJ75023.1"/>
    <property type="molecule type" value="Genomic_DNA"/>
</dbReference>
<comment type="caution">
    <text evidence="7">The sequence shown here is derived from an EMBL/GenBank/DDBJ whole genome shotgun (WGS) entry which is preliminary data.</text>
</comment>
<evidence type="ECO:0000259" key="6">
    <source>
        <dbReference type="PROSITE" id="PS50850"/>
    </source>
</evidence>
<dbReference type="RefSeq" id="WP_189168015.1">
    <property type="nucleotide sequence ID" value="NZ_BMQB01000001.1"/>
</dbReference>
<feature type="domain" description="Major facilitator superfamily (MFS) profile" evidence="6">
    <location>
        <begin position="19"/>
        <end position="406"/>
    </location>
</feature>
<reference evidence="7" key="1">
    <citation type="journal article" date="2014" name="Int. J. Syst. Evol. Microbiol.">
        <title>Complete genome sequence of Corynebacterium casei LMG S-19264T (=DSM 44701T), isolated from a smear-ripened cheese.</title>
        <authorList>
            <consortium name="US DOE Joint Genome Institute (JGI-PGF)"/>
            <person name="Walter F."/>
            <person name="Albersmeier A."/>
            <person name="Kalinowski J."/>
            <person name="Ruckert C."/>
        </authorList>
    </citation>
    <scope>NUCLEOTIDE SEQUENCE</scope>
    <source>
        <strain evidence="7">JCM 3090</strain>
    </source>
</reference>
<name>A0A8J3F7Z6_9ACTN</name>
<dbReference type="GO" id="GO:0005886">
    <property type="term" value="C:plasma membrane"/>
    <property type="evidence" value="ECO:0007669"/>
    <property type="project" value="UniProtKB-SubCell"/>
</dbReference>
<dbReference type="Gene3D" id="1.20.1250.20">
    <property type="entry name" value="MFS general substrate transporter like domains"/>
    <property type="match status" value="1"/>
</dbReference>
<dbReference type="InterPro" id="IPR036259">
    <property type="entry name" value="MFS_trans_sf"/>
</dbReference>
<feature type="transmembrane region" description="Helical" evidence="5">
    <location>
        <begin position="353"/>
        <end position="376"/>
    </location>
</feature>
<feature type="transmembrane region" description="Helical" evidence="5">
    <location>
        <begin position="120"/>
        <end position="145"/>
    </location>
</feature>
<dbReference type="AlphaFoldDB" id="A0A8J3F7Z6"/>
<sequence length="418" mass="41241">MTLRETEPTAPADARRRPGIGPLLVAVLVLYSAQQLLTPMMAPLARRLALTESQLGLVVTVAAAALTLSSPLWGRALDAKGVRTVLLSGIGLATVGLAGFAAASVLALRGHAGVGATMTAFLVFRSLLFGAGIAAVPVAALAVAAATADDEATRTKWVSLVGAAQGLSLVLGPAAGGALAAVALVLPLYVAPAVAAILLAVVVATVPRHTPVARPAERRRAPWRPMLPALSVGFLLYLSLSVIQVVVGFLVADRLGLSPEGTAGAVGVALLATGLVLVAVQAAVVPKLAWPPHRMVRVGAAIAALAYLGLAAAGTLPTITAACVALAVGLGLGFPGFTIAATAAAPAADQGAAAGLVSATMGATFIVGPLLGTALYEVRPGLPVLVAAGCAAAGLLVALRRTALRGPAAPVPDAPVGA</sequence>
<feature type="transmembrane region" description="Helical" evidence="5">
    <location>
        <begin position="263"/>
        <end position="284"/>
    </location>
</feature>
<dbReference type="SUPFAM" id="SSF103473">
    <property type="entry name" value="MFS general substrate transporter"/>
    <property type="match status" value="1"/>
</dbReference>
<dbReference type="PANTHER" id="PTHR23546">
    <property type="entry name" value="TRANSPORT PROTEIN"/>
    <property type="match status" value="1"/>
</dbReference>
<feature type="transmembrane region" description="Helical" evidence="5">
    <location>
        <begin position="296"/>
        <end position="313"/>
    </location>
</feature>
<dbReference type="InterPro" id="IPR020846">
    <property type="entry name" value="MFS_dom"/>
</dbReference>
<reference evidence="7" key="2">
    <citation type="submission" date="2020-09" db="EMBL/GenBank/DDBJ databases">
        <authorList>
            <person name="Sun Q."/>
            <person name="Ohkuma M."/>
        </authorList>
    </citation>
    <scope>NUCLEOTIDE SEQUENCE</scope>
    <source>
        <strain evidence="7">JCM 3090</strain>
    </source>
</reference>
<dbReference type="PANTHER" id="PTHR23546:SF1">
    <property type="entry name" value="MEMBRANE PROTEIN"/>
    <property type="match status" value="1"/>
</dbReference>
<feature type="transmembrane region" description="Helical" evidence="5">
    <location>
        <begin position="157"/>
        <end position="182"/>
    </location>
</feature>
<evidence type="ECO:0000256" key="5">
    <source>
        <dbReference type="SAM" id="Phobius"/>
    </source>
</evidence>
<dbReference type="Pfam" id="PF07690">
    <property type="entry name" value="MFS_1"/>
    <property type="match status" value="1"/>
</dbReference>
<keyword evidence="3 5" id="KW-1133">Transmembrane helix</keyword>
<protein>
    <submittedName>
        <fullName evidence="7">MFS transporter</fullName>
    </submittedName>
</protein>
<dbReference type="PRINTS" id="PR01035">
    <property type="entry name" value="TCRTETA"/>
</dbReference>
<dbReference type="GO" id="GO:0022857">
    <property type="term" value="F:transmembrane transporter activity"/>
    <property type="evidence" value="ECO:0007669"/>
    <property type="project" value="InterPro"/>
</dbReference>
<keyword evidence="4 5" id="KW-0472">Membrane</keyword>
<feature type="transmembrane region" description="Helical" evidence="5">
    <location>
        <begin position="382"/>
        <end position="399"/>
    </location>
</feature>
<feature type="transmembrane region" description="Helical" evidence="5">
    <location>
        <begin position="54"/>
        <end position="73"/>
    </location>
</feature>
<evidence type="ECO:0000313" key="7">
    <source>
        <dbReference type="EMBL" id="GGJ75023.1"/>
    </source>
</evidence>
<evidence type="ECO:0000256" key="4">
    <source>
        <dbReference type="ARBA" id="ARBA00023136"/>
    </source>
</evidence>
<gene>
    <name evidence="7" type="ORF">GCM10010123_01250</name>
</gene>
<dbReference type="PROSITE" id="PS50850">
    <property type="entry name" value="MFS"/>
    <property type="match status" value="1"/>
</dbReference>
<organism evidence="7 8">
    <name type="scientific">Pilimelia anulata</name>
    <dbReference type="NCBI Taxonomy" id="53371"/>
    <lineage>
        <taxon>Bacteria</taxon>
        <taxon>Bacillati</taxon>
        <taxon>Actinomycetota</taxon>
        <taxon>Actinomycetes</taxon>
        <taxon>Micromonosporales</taxon>
        <taxon>Micromonosporaceae</taxon>
        <taxon>Pilimelia</taxon>
    </lineage>
</organism>
<feature type="transmembrane region" description="Helical" evidence="5">
    <location>
        <begin position="227"/>
        <end position="251"/>
    </location>
</feature>
<feature type="transmembrane region" description="Helical" evidence="5">
    <location>
        <begin position="85"/>
        <end position="108"/>
    </location>
</feature>
<evidence type="ECO:0000256" key="2">
    <source>
        <dbReference type="ARBA" id="ARBA00022692"/>
    </source>
</evidence>
<feature type="transmembrane region" description="Helical" evidence="5">
    <location>
        <begin position="319"/>
        <end position="341"/>
    </location>
</feature>
<keyword evidence="8" id="KW-1185">Reference proteome</keyword>
<proteinExistence type="predicted"/>
<dbReference type="InterPro" id="IPR001958">
    <property type="entry name" value="Tet-R_TetA/multi-R_MdtG-like"/>
</dbReference>
<feature type="transmembrane region" description="Helical" evidence="5">
    <location>
        <begin position="20"/>
        <end position="42"/>
    </location>
</feature>
<evidence type="ECO:0000256" key="3">
    <source>
        <dbReference type="ARBA" id="ARBA00022989"/>
    </source>
</evidence>
<dbReference type="Proteomes" id="UP000649739">
    <property type="component" value="Unassembled WGS sequence"/>
</dbReference>
<evidence type="ECO:0000256" key="1">
    <source>
        <dbReference type="ARBA" id="ARBA00004651"/>
    </source>
</evidence>
<feature type="transmembrane region" description="Helical" evidence="5">
    <location>
        <begin position="188"/>
        <end position="206"/>
    </location>
</feature>
<comment type="subcellular location">
    <subcellularLocation>
        <location evidence="1">Cell membrane</location>
        <topology evidence="1">Multi-pass membrane protein</topology>
    </subcellularLocation>
</comment>